<comment type="caution">
    <text evidence="1">The sequence shown here is derived from an EMBL/GenBank/DDBJ whole genome shotgun (WGS) entry which is preliminary data.</text>
</comment>
<organism evidence="1 2">
    <name type="scientific">Gulosibacter bifidus</name>
    <dbReference type="NCBI Taxonomy" id="272239"/>
    <lineage>
        <taxon>Bacteria</taxon>
        <taxon>Bacillati</taxon>
        <taxon>Actinomycetota</taxon>
        <taxon>Actinomycetes</taxon>
        <taxon>Micrococcales</taxon>
        <taxon>Microbacteriaceae</taxon>
        <taxon>Gulosibacter</taxon>
    </lineage>
</organism>
<evidence type="ECO:0000313" key="1">
    <source>
        <dbReference type="EMBL" id="MFD2674644.1"/>
    </source>
</evidence>
<evidence type="ECO:0000313" key="2">
    <source>
        <dbReference type="Proteomes" id="UP001597453"/>
    </source>
</evidence>
<dbReference type="RefSeq" id="WP_159421347.1">
    <property type="nucleotide sequence ID" value="NZ_JBHUNF010000003.1"/>
</dbReference>
<dbReference type="EMBL" id="JBHUNF010000003">
    <property type="protein sequence ID" value="MFD2674644.1"/>
    <property type="molecule type" value="Genomic_DNA"/>
</dbReference>
<name>A0ABW5RII8_9MICO</name>
<dbReference type="Proteomes" id="UP001597453">
    <property type="component" value="Unassembled WGS sequence"/>
</dbReference>
<protein>
    <submittedName>
        <fullName evidence="1">Uncharacterized protein</fullName>
    </submittedName>
</protein>
<proteinExistence type="predicted"/>
<gene>
    <name evidence="1" type="ORF">ACFSUQ_04925</name>
</gene>
<reference evidence="2" key="1">
    <citation type="journal article" date="2019" name="Int. J. Syst. Evol. Microbiol.">
        <title>The Global Catalogue of Microorganisms (GCM) 10K type strain sequencing project: providing services to taxonomists for standard genome sequencing and annotation.</title>
        <authorList>
            <consortium name="The Broad Institute Genomics Platform"/>
            <consortium name="The Broad Institute Genome Sequencing Center for Infectious Disease"/>
            <person name="Wu L."/>
            <person name="Ma J."/>
        </authorList>
    </citation>
    <scope>NUCLEOTIDE SEQUENCE [LARGE SCALE GENOMIC DNA]</scope>
    <source>
        <strain evidence="2">TISTR 1511</strain>
    </source>
</reference>
<sequence length="74" mass="8583">MNFNKRFMTALSTLTATDKVWGGEFAELDGYRCLQRFTHIVKEHRLQHSPNDNHGKRMRALHDHHVATTQGHQG</sequence>
<accession>A0ABW5RII8</accession>
<keyword evidence="2" id="KW-1185">Reference proteome</keyword>